<feature type="transmembrane region" description="Helical" evidence="3">
    <location>
        <begin position="498"/>
        <end position="523"/>
    </location>
</feature>
<protein>
    <submittedName>
        <fullName evidence="6">Cytochrome c biogenesis factor</fullName>
    </submittedName>
</protein>
<keyword evidence="3" id="KW-0472">Membrane</keyword>
<sequence>MAIFGLMGLLVAFAGVAVSVVCLIAGMIVRQRGSHSTGETILWGGHVAVVVAFVALTFCCVLLVVAFVSGDTSIEYVVKGSSKQTGLMGTFFRISGLWEGREGSLLFWGWLISLFATVISIRDMKRMDKLDSVALIVMQIVLAGFVGILLFSESNSPFVAMAASYFDADGNLTGAASLWGMNPLLEHWAMAVHPPALFIGYAGLTVPFAYAVATLVVGDSSDTWVRKCQRYLMVSWLLLGIGIGLGSVWAYVVLGWGGYWGWDAVENASLLPWLVGVALIHSLTVYRQRGAFKRWSIMCACITFAFVVLGTFISRSGLIQSVHAFAGDPVSLYLFGTLIVVSILAGAIGLAFRWKRFGAKSVSDEDVDSLASREAAYYFNNVIMVILAVLICYLTVASALPRWLPFGGSAVSTGTFDAIARPLGIIYCAVVAICPLLGWAKTDRVLFLRRAKLPAICAAVLFIVLMCYWWFYLCPTYDAAVAAGGSTAEGYLAAGPAFYYKGLAAVGFLVASLLLFNTLFMCARTVSDWSRSRGVNPVVGFFKMIAHNASRVGGFISHFAMAIILIGLICSSMFVTEKTGYIPYDSTNDTAPDFTIQDFTLKYTGNSIVEGDSGNDIYYTVEYDVYRNDSYVGHVSPNVQLVKSTQQTKSNTGVIHFADEDLFVIYKGVNGNGAFSMDVRVNPQISLVWAGFALLIVGAGVAAFGGRGRN</sequence>
<dbReference type="STRING" id="469378.Ccur_04990"/>
<feature type="transmembrane region" description="Helical" evidence="3">
    <location>
        <begin position="105"/>
        <end position="121"/>
    </location>
</feature>
<dbReference type="InterPro" id="IPR032523">
    <property type="entry name" value="CcmF_C"/>
</dbReference>
<name>C7MMT0_CRYCD</name>
<dbReference type="eggNOG" id="COG1138">
    <property type="taxonomic scope" value="Bacteria"/>
</dbReference>
<dbReference type="EMBL" id="CP001682">
    <property type="protein sequence ID" value="ACU94220.1"/>
    <property type="molecule type" value="Genomic_DNA"/>
</dbReference>
<feature type="transmembrane region" description="Helical" evidence="3">
    <location>
        <begin position="198"/>
        <end position="218"/>
    </location>
</feature>
<dbReference type="PRINTS" id="PR01410">
    <property type="entry name" value="CCBIOGENESIS"/>
</dbReference>
<organism evidence="6 7">
    <name type="scientific">Cryptobacterium curtum (strain ATCC 700683 / DSM 15641 / CCUG 43107 / 12-3)</name>
    <dbReference type="NCBI Taxonomy" id="469378"/>
    <lineage>
        <taxon>Bacteria</taxon>
        <taxon>Bacillati</taxon>
        <taxon>Actinomycetota</taxon>
        <taxon>Coriobacteriia</taxon>
        <taxon>Eggerthellales</taxon>
        <taxon>Eggerthellaceae</taxon>
        <taxon>Cryptobacterium</taxon>
    </lineage>
</organism>
<dbReference type="Pfam" id="PF16327">
    <property type="entry name" value="CcmF_C"/>
    <property type="match status" value="1"/>
</dbReference>
<feature type="transmembrane region" description="Helical" evidence="3">
    <location>
        <begin position="419"/>
        <end position="439"/>
    </location>
</feature>
<dbReference type="OrthoDB" id="9814290at2"/>
<dbReference type="PANTHER" id="PTHR43653">
    <property type="entry name" value="CYTOCHROME C ASSEMBLY PROTEIN-RELATED"/>
    <property type="match status" value="1"/>
</dbReference>
<feature type="domain" description="Cytochrome c assembly protein" evidence="4">
    <location>
        <begin position="102"/>
        <end position="317"/>
    </location>
</feature>
<reference evidence="6 7" key="1">
    <citation type="journal article" date="2009" name="Stand. Genomic Sci.">
        <title>Complete genome sequence of Cryptobacterium curtum type strain (12-3).</title>
        <authorList>
            <person name="Mavrommatis K."/>
            <person name="Pukall R."/>
            <person name="Rohde C."/>
            <person name="Chen F."/>
            <person name="Sims D."/>
            <person name="Brettin T."/>
            <person name="Kuske C."/>
            <person name="Detter J.C."/>
            <person name="Han C."/>
            <person name="Lapidus A."/>
            <person name="Copeland A."/>
            <person name="Glavina Del Rio T."/>
            <person name="Nolan M."/>
            <person name="Lucas S."/>
            <person name="Tice H."/>
            <person name="Cheng J.F."/>
            <person name="Bruce D."/>
            <person name="Goodwin L."/>
            <person name="Pitluck S."/>
            <person name="Ovchinnikova G."/>
            <person name="Pati A."/>
            <person name="Ivanova N."/>
            <person name="Chen A."/>
            <person name="Palaniappan K."/>
            <person name="Chain P."/>
            <person name="D'haeseleer P."/>
            <person name="Goker M."/>
            <person name="Bristow J."/>
            <person name="Eisen J.A."/>
            <person name="Markowitz V."/>
            <person name="Hugenholtz P."/>
            <person name="Rohde M."/>
            <person name="Klenk H.P."/>
            <person name="Kyrpides N.C."/>
        </authorList>
    </citation>
    <scope>NUCLEOTIDE SEQUENCE [LARGE SCALE GENOMIC DNA]</scope>
    <source>
        <strain evidence="7">ATCC 700683 / DSM 15641 / 12-3</strain>
    </source>
</reference>
<gene>
    <name evidence="6" type="ordered locus">Ccur_04990</name>
</gene>
<dbReference type="GO" id="GO:0015232">
    <property type="term" value="F:heme transmembrane transporter activity"/>
    <property type="evidence" value="ECO:0007669"/>
    <property type="project" value="InterPro"/>
</dbReference>
<keyword evidence="2" id="KW-0201">Cytochrome c-type biogenesis</keyword>
<feature type="transmembrane region" description="Helical" evidence="3">
    <location>
        <begin position="333"/>
        <end position="354"/>
    </location>
</feature>
<dbReference type="InterPro" id="IPR002541">
    <property type="entry name" value="Cyt_c_assembly"/>
</dbReference>
<dbReference type="GO" id="GO:0016020">
    <property type="term" value="C:membrane"/>
    <property type="evidence" value="ECO:0007669"/>
    <property type="project" value="InterPro"/>
</dbReference>
<accession>C7MMT0</accession>
<evidence type="ECO:0000256" key="3">
    <source>
        <dbReference type="SAM" id="Phobius"/>
    </source>
</evidence>
<dbReference type="Pfam" id="PF01578">
    <property type="entry name" value="Cytochrom_C_asm"/>
    <property type="match status" value="1"/>
</dbReference>
<dbReference type="RefSeq" id="WP_012802908.1">
    <property type="nucleotide sequence ID" value="NC_013170.1"/>
</dbReference>
<dbReference type="AlphaFoldDB" id="C7MMT0"/>
<dbReference type="InterPro" id="IPR003567">
    <property type="entry name" value="Cyt_c_biogenesis"/>
</dbReference>
<feature type="transmembrane region" description="Helical" evidence="3">
    <location>
        <begin position="552"/>
        <end position="575"/>
    </location>
</feature>
<dbReference type="GO" id="GO:0017004">
    <property type="term" value="P:cytochrome complex assembly"/>
    <property type="evidence" value="ECO:0007669"/>
    <property type="project" value="UniProtKB-KW"/>
</dbReference>
<dbReference type="GO" id="GO:0020037">
    <property type="term" value="F:heme binding"/>
    <property type="evidence" value="ECO:0007669"/>
    <property type="project" value="InterPro"/>
</dbReference>
<evidence type="ECO:0000256" key="1">
    <source>
        <dbReference type="ARBA" id="ARBA00009186"/>
    </source>
</evidence>
<feature type="transmembrane region" description="Helical" evidence="3">
    <location>
        <begin position="687"/>
        <end position="706"/>
    </location>
</feature>
<keyword evidence="3" id="KW-1133">Transmembrane helix</keyword>
<keyword evidence="7" id="KW-1185">Reference proteome</keyword>
<feature type="transmembrane region" description="Helical" evidence="3">
    <location>
        <begin position="375"/>
        <end position="399"/>
    </location>
</feature>
<evidence type="ECO:0000256" key="2">
    <source>
        <dbReference type="ARBA" id="ARBA00022748"/>
    </source>
</evidence>
<dbReference type="KEGG" id="ccu:Ccur_04990"/>
<keyword evidence="3" id="KW-0812">Transmembrane</keyword>
<dbReference type="HOGENOM" id="CLU_015041_3_0_11"/>
<evidence type="ECO:0000313" key="6">
    <source>
        <dbReference type="EMBL" id="ACU94220.1"/>
    </source>
</evidence>
<feature type="transmembrane region" description="Helical" evidence="3">
    <location>
        <begin position="264"/>
        <end position="283"/>
    </location>
</feature>
<evidence type="ECO:0000313" key="7">
    <source>
        <dbReference type="Proteomes" id="UP000000954"/>
    </source>
</evidence>
<feature type="transmembrane region" description="Helical" evidence="3">
    <location>
        <begin position="133"/>
        <end position="151"/>
    </location>
</feature>
<comment type="similarity">
    <text evidence="1">Belongs to the CcmF/CycK/Ccl1/NrfE/CcsA family.</text>
</comment>
<feature type="transmembrane region" description="Helical" evidence="3">
    <location>
        <begin position="451"/>
        <end position="471"/>
    </location>
</feature>
<feature type="transmembrane region" description="Helical" evidence="3">
    <location>
        <begin position="230"/>
        <end position="252"/>
    </location>
</feature>
<dbReference type="Proteomes" id="UP000000954">
    <property type="component" value="Chromosome"/>
</dbReference>
<proteinExistence type="inferred from homology"/>
<feature type="domain" description="Cytochrome c-type biogenesis protein CcmF C-terminal" evidence="5">
    <location>
        <begin position="344"/>
        <end position="703"/>
    </location>
</feature>
<dbReference type="PANTHER" id="PTHR43653:SF1">
    <property type="entry name" value="CYTOCHROME C-TYPE BIOGENESIS PROTEIN CCMF"/>
    <property type="match status" value="1"/>
</dbReference>
<feature type="transmembrane region" description="Helical" evidence="3">
    <location>
        <begin position="6"/>
        <end position="29"/>
    </location>
</feature>
<feature type="transmembrane region" description="Helical" evidence="3">
    <location>
        <begin position="41"/>
        <end position="68"/>
    </location>
</feature>
<evidence type="ECO:0000259" key="5">
    <source>
        <dbReference type="Pfam" id="PF16327"/>
    </source>
</evidence>
<feature type="transmembrane region" description="Helical" evidence="3">
    <location>
        <begin position="295"/>
        <end position="313"/>
    </location>
</feature>
<evidence type="ECO:0000259" key="4">
    <source>
        <dbReference type="Pfam" id="PF01578"/>
    </source>
</evidence>